<sequence length="734" mass="80768">MQQSLDLPLPAALVDRLAADPNDGQALQALAEHHARTGSAGLAHACRIRAAALADMPARQQVQPPAPASNAAAPEVGQTLLALRARAIGLIQAGEGNQALEILDQVLAMAPDDSIALNASGAALLGKKDFAAAEMRLLKAVEVWPANGEAWTNIGYLRQRQRRPREAIAAYREALKHLPGEGRLHNNIGSALEELDEMEEAAGHFAKAVELLPDNANSYNNLGRAKLRRGELAEARRLLAKAIELRPDDDAGAMNWATLLLAEMRYEEAEAAFRRALSLNPERAETWSNLGNLLKDQGNYQGAFECLERALELDPDMDLAMSNLIFTRDFDPTATVESQQAERAEWDRRFGARHRDAILPHRNDPDPDRPLVLGYVSADFKRHSAEIAFGPVLRSHDRSQFRLILYSNVDRPDRVTAQYQEMAEVYHNCLRMTDDEMAEQIRRDGVDVLIDLSGHTAGHRLSVFARKPAPVQVHAWGHVGTGLRTIDYYMSDPVLVRPDERHFYAEEVFDLPAPICYLAPEESPPVSPPPIQSNGFATFGCFNRISKLSARTADCWADLLRQLPDSRLVLKDRTLDDETQRARVAGWFTGRGIDAGRLTLLPGSGHLEHMAAYAQIDIALDPFPQGGGITTCEALWMGVPVVALMGQVPSSRIASAIVANVGLPELVAESRDSYVAKAIGLARDPARLLTLRHQLRDVIARAPIGNTVAYTRAVEAAYRTFWQRWCAGQGRPRG</sequence>
<dbReference type="EC" id="2.4.1.255" evidence="3"/>
<evidence type="ECO:0000256" key="7">
    <source>
        <dbReference type="ARBA" id="ARBA00022803"/>
    </source>
</evidence>
<dbReference type="SMART" id="SM00028">
    <property type="entry name" value="TPR"/>
    <property type="match status" value="7"/>
</dbReference>
<dbReference type="PANTHER" id="PTHR44835">
    <property type="entry name" value="UDP-N-ACETYLGLUCOSAMINE--PEPTIDE N-ACETYLGLUCOSAMINYLTRANSFERASE SPINDLY-RELATED"/>
    <property type="match status" value="1"/>
</dbReference>
<protein>
    <recommendedName>
        <fullName evidence="3">protein O-GlcNAc transferase</fullName>
        <ecNumber evidence="3">2.4.1.255</ecNumber>
    </recommendedName>
</protein>
<dbReference type="RefSeq" id="WP_379899428.1">
    <property type="nucleotide sequence ID" value="NZ_JBHRTR010000020.1"/>
</dbReference>
<dbReference type="SUPFAM" id="SSF81901">
    <property type="entry name" value="HCP-like"/>
    <property type="match status" value="1"/>
</dbReference>
<evidence type="ECO:0000256" key="1">
    <source>
        <dbReference type="ARBA" id="ARBA00004922"/>
    </source>
</evidence>
<comment type="caution">
    <text evidence="10">The sequence shown here is derived from an EMBL/GenBank/DDBJ whole genome shotgun (WGS) entry which is preliminary data.</text>
</comment>
<feature type="repeat" description="TPR" evidence="8">
    <location>
        <begin position="148"/>
        <end position="181"/>
    </location>
</feature>
<accession>A0ABV7KXZ1</accession>
<evidence type="ECO:0000259" key="9">
    <source>
        <dbReference type="Pfam" id="PF13844"/>
    </source>
</evidence>
<proteinExistence type="inferred from homology"/>
<keyword evidence="11" id="KW-1185">Reference proteome</keyword>
<dbReference type="InterPro" id="IPR019734">
    <property type="entry name" value="TPR_rpt"/>
</dbReference>
<reference evidence="11" key="1">
    <citation type="journal article" date="2019" name="Int. J. Syst. Evol. Microbiol.">
        <title>The Global Catalogue of Microorganisms (GCM) 10K type strain sequencing project: providing services to taxonomists for standard genome sequencing and annotation.</title>
        <authorList>
            <consortium name="The Broad Institute Genomics Platform"/>
            <consortium name="The Broad Institute Genome Sequencing Center for Infectious Disease"/>
            <person name="Wu L."/>
            <person name="Ma J."/>
        </authorList>
    </citation>
    <scope>NUCLEOTIDE SEQUENCE [LARGE SCALE GENOMIC DNA]</scope>
    <source>
        <strain evidence="11">KCTC 42964</strain>
    </source>
</reference>
<gene>
    <name evidence="10" type="ORF">ACFOGJ_08505</name>
</gene>
<dbReference type="Pfam" id="PF13844">
    <property type="entry name" value="Glyco_transf_41"/>
    <property type="match status" value="2"/>
</dbReference>
<dbReference type="Gene3D" id="3.40.50.2000">
    <property type="entry name" value="Glycogen Phosphorylase B"/>
    <property type="match status" value="1"/>
</dbReference>
<feature type="domain" description="O-GlcNAc transferase C-terminal" evidence="9">
    <location>
        <begin position="367"/>
        <end position="507"/>
    </location>
</feature>
<dbReference type="InterPro" id="IPR011990">
    <property type="entry name" value="TPR-like_helical_dom_sf"/>
</dbReference>
<keyword evidence="4" id="KW-0328">Glycosyltransferase</keyword>
<evidence type="ECO:0000256" key="2">
    <source>
        <dbReference type="ARBA" id="ARBA00005386"/>
    </source>
</evidence>
<name>A0ABV7KXZ1_9PROT</name>
<dbReference type="Gene3D" id="1.25.40.10">
    <property type="entry name" value="Tetratricopeptide repeat domain"/>
    <property type="match status" value="3"/>
</dbReference>
<feature type="domain" description="O-GlcNAc transferase C-terminal" evidence="9">
    <location>
        <begin position="539"/>
        <end position="712"/>
    </location>
</feature>
<dbReference type="Pfam" id="PF13432">
    <property type="entry name" value="TPR_16"/>
    <property type="match status" value="1"/>
</dbReference>
<dbReference type="Pfam" id="PF13424">
    <property type="entry name" value="TPR_12"/>
    <property type="match status" value="1"/>
</dbReference>
<feature type="repeat" description="TPR" evidence="8">
    <location>
        <begin position="284"/>
        <end position="317"/>
    </location>
</feature>
<dbReference type="InterPro" id="IPR029489">
    <property type="entry name" value="OGT/SEC/SPY_C"/>
</dbReference>
<dbReference type="Pfam" id="PF13181">
    <property type="entry name" value="TPR_8"/>
    <property type="match status" value="2"/>
</dbReference>
<feature type="repeat" description="TPR" evidence="8">
    <location>
        <begin position="250"/>
        <end position="283"/>
    </location>
</feature>
<dbReference type="Gene3D" id="3.40.50.11380">
    <property type="match status" value="1"/>
</dbReference>
<dbReference type="Proteomes" id="UP001595528">
    <property type="component" value="Unassembled WGS sequence"/>
</dbReference>
<dbReference type="PROSITE" id="PS50005">
    <property type="entry name" value="TPR"/>
    <property type="match status" value="5"/>
</dbReference>
<evidence type="ECO:0000256" key="5">
    <source>
        <dbReference type="ARBA" id="ARBA00022679"/>
    </source>
</evidence>
<feature type="repeat" description="TPR" evidence="8">
    <location>
        <begin position="182"/>
        <end position="215"/>
    </location>
</feature>
<dbReference type="PROSITE" id="PS50293">
    <property type="entry name" value="TPR_REGION"/>
    <property type="match status" value="2"/>
</dbReference>
<evidence type="ECO:0000313" key="10">
    <source>
        <dbReference type="EMBL" id="MFC3227266.1"/>
    </source>
</evidence>
<dbReference type="SUPFAM" id="SSF53756">
    <property type="entry name" value="UDP-Glycosyltransferase/glycogen phosphorylase"/>
    <property type="match status" value="1"/>
</dbReference>
<dbReference type="PANTHER" id="PTHR44835:SF1">
    <property type="entry name" value="PROTEIN O-GLCNAC TRANSFERASE"/>
    <property type="match status" value="1"/>
</dbReference>
<evidence type="ECO:0000313" key="11">
    <source>
        <dbReference type="Proteomes" id="UP001595528"/>
    </source>
</evidence>
<dbReference type="EMBL" id="JBHRTR010000020">
    <property type="protein sequence ID" value="MFC3227266.1"/>
    <property type="molecule type" value="Genomic_DNA"/>
</dbReference>
<keyword evidence="7 8" id="KW-0802">TPR repeat</keyword>
<evidence type="ECO:0000256" key="4">
    <source>
        <dbReference type="ARBA" id="ARBA00022676"/>
    </source>
</evidence>
<feature type="repeat" description="TPR" evidence="8">
    <location>
        <begin position="216"/>
        <end position="249"/>
    </location>
</feature>
<keyword evidence="6" id="KW-0677">Repeat</keyword>
<organism evidence="10 11">
    <name type="scientific">Marinibaculum pumilum</name>
    <dbReference type="NCBI Taxonomy" id="1766165"/>
    <lineage>
        <taxon>Bacteria</taxon>
        <taxon>Pseudomonadati</taxon>
        <taxon>Pseudomonadota</taxon>
        <taxon>Alphaproteobacteria</taxon>
        <taxon>Rhodospirillales</taxon>
        <taxon>Rhodospirillaceae</taxon>
        <taxon>Marinibaculum</taxon>
    </lineage>
</organism>
<dbReference type="Pfam" id="PF00515">
    <property type="entry name" value="TPR_1"/>
    <property type="match status" value="1"/>
</dbReference>
<comment type="pathway">
    <text evidence="1">Protein modification; protein glycosylation.</text>
</comment>
<evidence type="ECO:0000256" key="3">
    <source>
        <dbReference type="ARBA" id="ARBA00011970"/>
    </source>
</evidence>
<keyword evidence="5" id="KW-0808">Transferase</keyword>
<comment type="similarity">
    <text evidence="2">Belongs to the glycosyltransferase 41 family. O-GlcNAc transferase subfamily.</text>
</comment>
<evidence type="ECO:0000256" key="6">
    <source>
        <dbReference type="ARBA" id="ARBA00022737"/>
    </source>
</evidence>
<dbReference type="InterPro" id="IPR051939">
    <property type="entry name" value="Glycosyltr_41/O-GlcNAc_trsf"/>
</dbReference>
<evidence type="ECO:0000256" key="8">
    <source>
        <dbReference type="PROSITE-ProRule" id="PRU00339"/>
    </source>
</evidence>